<proteinExistence type="predicted"/>
<reference evidence="2" key="1">
    <citation type="submission" date="2018-05" db="EMBL/GenBank/DDBJ databases">
        <authorList>
            <person name="Lanie J.A."/>
            <person name="Ng W.-L."/>
            <person name="Kazmierczak K.M."/>
            <person name="Andrzejewski T.M."/>
            <person name="Davidsen T.M."/>
            <person name="Wayne K.J."/>
            <person name="Tettelin H."/>
            <person name="Glass J.I."/>
            <person name="Rusch D."/>
            <person name="Podicherti R."/>
            <person name="Tsui H.-C.T."/>
            <person name="Winkler M.E."/>
        </authorList>
    </citation>
    <scope>NUCLEOTIDE SEQUENCE</scope>
</reference>
<dbReference type="Gene3D" id="2.60.40.4070">
    <property type="match status" value="1"/>
</dbReference>
<feature type="domain" description="Secretion system C-terminal sorting" evidence="1">
    <location>
        <begin position="602"/>
        <end position="682"/>
    </location>
</feature>
<name>A0A381PMW2_9ZZZZ</name>
<sequence length="685" mass="75786">MKNTINTVLFSMISWVWLTSLSAQMVMDGDDSDWSGISGVTAVDNLDGAYPAEVGAAVTDIVDLAEVKATTDGNVLYVYLKFHGGPAWPNSAYVNDNDSVRNRGYYKLLIDADNDATTGWSSHYYEGHFTPVGYMASAGLADTDAIGSEIMLEWGADSRWDADADSTEIKYFSYWAADYSGYDGATDDGDDYEIFDMSVEDTDVETSLGWEGALQIGSTDSETLNADDRYFWNGHGWGNNFIEFAVEIAPFKEYWSALGIDYFNEDDVIGFAGMTETPVDDWGTDISAGGSFTISGQPSRPNSMSFDGDDSDWTGQPVLATAVDNLDGAYPSEVGAAVTDIVDIAEVKAFVNTEEDALYWMLKFHGGPCWPNSAYVNDGDSVRNRGYYHLLIDIDNDVTTGWNSHYYEGHYTPVGYMASAGLADTDAIGTEFMVEWGSDTRWHLDPDSTEYKYTSYWAADYHEYDGQTDDGDDYEIFNYDITFPTLENALAFDGSLLNNSSDLDVDQDGEADLIDGFPDWYASSWGDNFLEVGMSLRTLRNYWSAMGFTDLDDYSSMAVAGFTETPVDDWGTDFTPRGEIVVLGVEDDVSNLPEQFMLENNYPNPFNPETNISFTVPNNGNINLTVYNVMGQKVYTILDGYTRAGNHSVKWNGLDQNSNEVSSGIYFYSLKSDAGSITKTMVLMK</sequence>
<dbReference type="NCBIfam" id="TIGR04183">
    <property type="entry name" value="Por_Secre_tail"/>
    <property type="match status" value="1"/>
</dbReference>
<evidence type="ECO:0000313" key="2">
    <source>
        <dbReference type="EMBL" id="SUZ67389.1"/>
    </source>
</evidence>
<dbReference type="InterPro" id="IPR026444">
    <property type="entry name" value="Secre_tail"/>
</dbReference>
<accession>A0A381PMW2</accession>
<gene>
    <name evidence="2" type="ORF">METZ01_LOCUS20243</name>
</gene>
<dbReference type="AlphaFoldDB" id="A0A381PMW2"/>
<organism evidence="2">
    <name type="scientific">marine metagenome</name>
    <dbReference type="NCBI Taxonomy" id="408172"/>
    <lineage>
        <taxon>unclassified sequences</taxon>
        <taxon>metagenomes</taxon>
        <taxon>ecological metagenomes</taxon>
    </lineage>
</organism>
<evidence type="ECO:0000259" key="1">
    <source>
        <dbReference type="Pfam" id="PF18962"/>
    </source>
</evidence>
<protein>
    <recommendedName>
        <fullName evidence="1">Secretion system C-terminal sorting domain-containing protein</fullName>
    </recommendedName>
</protein>
<dbReference type="EMBL" id="UINC01001010">
    <property type="protein sequence ID" value="SUZ67389.1"/>
    <property type="molecule type" value="Genomic_DNA"/>
</dbReference>
<dbReference type="Pfam" id="PF18962">
    <property type="entry name" value="Por_Secre_tail"/>
    <property type="match status" value="1"/>
</dbReference>